<dbReference type="AlphaFoldDB" id="A0A0C9LU58"/>
<evidence type="ECO:0000259" key="3">
    <source>
        <dbReference type="Pfam" id="PF10193"/>
    </source>
</evidence>
<feature type="compositionally biased region" description="Acidic residues" evidence="2">
    <location>
        <begin position="490"/>
        <end position="503"/>
    </location>
</feature>
<dbReference type="InterPro" id="IPR019337">
    <property type="entry name" value="Telomere_length_regulation_dom"/>
</dbReference>
<feature type="region of interest" description="Disordered" evidence="2">
    <location>
        <begin position="469"/>
        <end position="523"/>
    </location>
</feature>
<evidence type="ECO:0000256" key="2">
    <source>
        <dbReference type="SAM" id="MobiDB-lite"/>
    </source>
</evidence>
<feature type="domain" description="Telomere length regulation protein conserved" evidence="3">
    <location>
        <begin position="552"/>
        <end position="662"/>
    </location>
</feature>
<dbReference type="STRING" id="91626.A0A0C9LU58"/>
<dbReference type="OrthoDB" id="10258062at2759"/>
<evidence type="ECO:0000256" key="1">
    <source>
        <dbReference type="ARBA" id="ARBA00006133"/>
    </source>
</evidence>
<sequence>MSSLSQLVERLEQLDRSATSPDTQLDSVLECLSLPIEWLNQVPTLVNQSVWKQHVWHVFKDMVPQWTFALNSSTHKHLVQSTLYLSSLSDSFQVTMARISLPVLLECIATTHQQDVTLETLEMYSSSLRLLMKLTPQYGQYVPRNDVRFFCSLICSIPGHLANAFGIQSVQYGRDLEWYTDRKFYTKLSRQCADHLTGTSLVYTQELLSKIVRQGYEDIVIESIYSSSTRNDIQWANVFEQIEVIASPDQVIRPMLAYAKQTLLPKSNNTIVSVARNVSHLLFGNPSDNDKQPRRKERIQEFLNMAIFRLVQSSWADDKLARLVVTIAILAEGCHGQDNITASAQSMIVNYAKRAIQTWSDPVFLKHGSSREKYYMTAVILTLIAYLDVQDVQISIMMETTLLNSVSQYFASGDAATARIGAVMAEAVSCKTDKEKPLHTTLLDGQDRLVELKGLVLLKDALDKEAVADLSTEAEKSTPEEEDHDRDNLANEDEEADELDPDAAFDTNSQQTDSDKDEDDDEEEFQAYLMEDESEDEGLKKEGSSKKQQKKPVFIRDLIRCLQDRNDPLKLEIGLNAAEHVIRRKTGAGTELSESSVVLAKYIISFPETYEIDNYQTLQRNALVALMTAVPETVCGFVIDEMYNRDTSDGQKQLILGSISLAVRELAGWSTTTTEPAAAPAIANHINTSKQVGTPIFASKKLTLQEPKRYKNRLSGLAGPVFFFPLLVGWWEGTQGLIKYWIGNNALLTERFIMTLNIILHSATNTPDKRKIVKEYFQFISSMKYATVSTHTVSIRKAMLLGIDTIIGVCYSGQEVLLYQDYQNELYDTKQWLENMLEQADEPELHDLTIGIVVKLSQIALTATNALVTQH</sequence>
<feature type="compositionally biased region" description="Basic and acidic residues" evidence="2">
    <location>
        <begin position="469"/>
        <end position="489"/>
    </location>
</feature>
<dbReference type="Proteomes" id="UP000053815">
    <property type="component" value="Unassembled WGS sequence"/>
</dbReference>
<organism evidence="4">
    <name type="scientific">Mucor ambiguus</name>
    <dbReference type="NCBI Taxonomy" id="91626"/>
    <lineage>
        <taxon>Eukaryota</taxon>
        <taxon>Fungi</taxon>
        <taxon>Fungi incertae sedis</taxon>
        <taxon>Mucoromycota</taxon>
        <taxon>Mucoromycotina</taxon>
        <taxon>Mucoromycetes</taxon>
        <taxon>Mucorales</taxon>
        <taxon>Mucorineae</taxon>
        <taxon>Mucoraceae</taxon>
        <taxon>Mucor</taxon>
    </lineage>
</organism>
<name>A0A0C9LU58_9FUNG</name>
<gene>
    <name evidence="4" type="ORF">MAM1_0064c03910</name>
</gene>
<dbReference type="GO" id="GO:0051083">
    <property type="term" value="P:'de novo' cotranslational protein folding"/>
    <property type="evidence" value="ECO:0007669"/>
    <property type="project" value="TreeGrafter"/>
</dbReference>
<reference evidence="4" key="1">
    <citation type="submission" date="2014-09" db="EMBL/GenBank/DDBJ databases">
        <title>Draft genome sequence of an oleaginous Mucoromycotina fungus Mucor ambiguus NBRC6742.</title>
        <authorList>
            <person name="Takeda I."/>
            <person name="Yamane N."/>
            <person name="Morita T."/>
            <person name="Tamano K."/>
            <person name="Machida M."/>
            <person name="Baker S."/>
            <person name="Koike H."/>
        </authorList>
    </citation>
    <scope>NUCLEOTIDE SEQUENCE</scope>
    <source>
        <strain evidence="4">NBRC 6742</strain>
    </source>
</reference>
<dbReference type="GO" id="GO:0042162">
    <property type="term" value="F:telomeric DNA binding"/>
    <property type="evidence" value="ECO:0007669"/>
    <property type="project" value="TreeGrafter"/>
</dbReference>
<keyword evidence="5" id="KW-1185">Reference proteome</keyword>
<dbReference type="PANTHER" id="PTHR15830">
    <property type="entry name" value="TELOMERE LENGTH REGULATION PROTEIN TEL2 FAMILY MEMBER"/>
    <property type="match status" value="1"/>
</dbReference>
<evidence type="ECO:0000313" key="4">
    <source>
        <dbReference type="EMBL" id="GAN04450.1"/>
    </source>
</evidence>
<dbReference type="GO" id="GO:0005829">
    <property type="term" value="C:cytosol"/>
    <property type="evidence" value="ECO:0007669"/>
    <property type="project" value="TreeGrafter"/>
</dbReference>
<dbReference type="GO" id="GO:0051879">
    <property type="term" value="F:Hsp90 protein binding"/>
    <property type="evidence" value="ECO:0007669"/>
    <property type="project" value="TreeGrafter"/>
</dbReference>
<comment type="similarity">
    <text evidence="1">Belongs to the TEL2 family.</text>
</comment>
<dbReference type="EMBL" id="DF836353">
    <property type="protein sequence ID" value="GAN04450.1"/>
    <property type="molecule type" value="Genomic_DNA"/>
</dbReference>
<protein>
    <submittedName>
        <fullName evidence="4">Telomere length regulation protein TEL2 homolog</fullName>
    </submittedName>
</protein>
<dbReference type="InterPro" id="IPR038528">
    <property type="entry name" value="TEL2_C_sf"/>
</dbReference>
<dbReference type="InterPro" id="IPR051970">
    <property type="entry name" value="TEL2_Regulation"/>
</dbReference>
<dbReference type="Gene3D" id="1.25.40.720">
    <property type="entry name" value="Telomere length regulation protein 2, C-terminal domain"/>
    <property type="match status" value="2"/>
</dbReference>
<evidence type="ECO:0000313" key="5">
    <source>
        <dbReference type="Proteomes" id="UP000053815"/>
    </source>
</evidence>
<accession>A0A0C9LU58</accession>
<dbReference type="Pfam" id="PF10193">
    <property type="entry name" value="Telomere_reg-2"/>
    <property type="match status" value="1"/>
</dbReference>
<dbReference type="PANTHER" id="PTHR15830:SF10">
    <property type="entry name" value="TELOMERE LENGTH REGULATION PROTEIN TEL2 HOMOLOG"/>
    <property type="match status" value="1"/>
</dbReference>
<proteinExistence type="inferred from homology"/>